<feature type="compositionally biased region" description="Basic residues" evidence="1">
    <location>
        <begin position="13"/>
        <end position="29"/>
    </location>
</feature>
<dbReference type="EnsemblMetazoa" id="ACOM036848-RA">
    <property type="protein sequence ID" value="ACOM036848-PA.1"/>
    <property type="gene ID" value="ACOM036848"/>
</dbReference>
<name>A0A8W7PSJ9_ANOCL</name>
<reference evidence="2" key="1">
    <citation type="submission" date="2022-08" db="UniProtKB">
        <authorList>
            <consortium name="EnsemblMetazoa"/>
        </authorList>
    </citation>
    <scope>IDENTIFICATION</scope>
</reference>
<dbReference type="Proteomes" id="UP000075882">
    <property type="component" value="Unassembled WGS sequence"/>
</dbReference>
<feature type="region of interest" description="Disordered" evidence="1">
    <location>
        <begin position="1"/>
        <end position="31"/>
    </location>
</feature>
<dbReference type="AlphaFoldDB" id="A0A8W7PSJ9"/>
<evidence type="ECO:0000256" key="1">
    <source>
        <dbReference type="SAM" id="MobiDB-lite"/>
    </source>
</evidence>
<accession>A0A8W7PSJ9</accession>
<organism evidence="2">
    <name type="scientific">Anopheles coluzzii</name>
    <name type="common">African malaria mosquito</name>
    <dbReference type="NCBI Taxonomy" id="1518534"/>
    <lineage>
        <taxon>Eukaryota</taxon>
        <taxon>Metazoa</taxon>
        <taxon>Ecdysozoa</taxon>
        <taxon>Arthropoda</taxon>
        <taxon>Hexapoda</taxon>
        <taxon>Insecta</taxon>
        <taxon>Pterygota</taxon>
        <taxon>Neoptera</taxon>
        <taxon>Endopterygota</taxon>
        <taxon>Diptera</taxon>
        <taxon>Nematocera</taxon>
        <taxon>Culicoidea</taxon>
        <taxon>Culicidae</taxon>
        <taxon>Anophelinae</taxon>
        <taxon>Anopheles</taxon>
    </lineage>
</organism>
<protein>
    <submittedName>
        <fullName evidence="2">Uncharacterized protein</fullName>
    </submittedName>
</protein>
<evidence type="ECO:0000313" key="2">
    <source>
        <dbReference type="EnsemblMetazoa" id="ACOM036848-PA.1"/>
    </source>
</evidence>
<proteinExistence type="predicted"/>
<feature type="region of interest" description="Disordered" evidence="1">
    <location>
        <begin position="212"/>
        <end position="231"/>
    </location>
</feature>
<sequence length="354" mass="39250">LPRGVQSGGQRAVRGRNRVGRMRARHRPAGKLDRHECGHRLEPQLGPKGGVRRVHHGRCVATVRCLHQRDRRQEPDQPGTPPVRATIKAAQLRPDTTDGVGRAGCVGVRARSRTAAGAGRAHDIGECGQKVRPLPIANHAVRRDEPGKTITAGHGRCGVRRCGRFDRGRLQFRRPNAEAERSGGPGGNVRGRLLGADGRKHQHVGRILHHRQRRVSDEDAVRQGAGGRSDQLQLSNHFAASDVQEEAARVTVPVEAEGDTRRFAFDHLQHCQRGWRSAVGAHDQLHVHRVHVDQAEKTQVRPIEASTESHLWDEASHQWAPFQADLRQQKTEGPAQTRTMTLSTKATSNYYNLK</sequence>